<keyword evidence="2" id="KW-0808">Transferase</keyword>
<dbReference type="PANTHER" id="PTHR12526:SF629">
    <property type="entry name" value="TEICHURONIC ACID BIOSYNTHESIS GLYCOSYLTRANSFERASE TUAH-RELATED"/>
    <property type="match status" value="1"/>
</dbReference>
<evidence type="ECO:0000313" key="4">
    <source>
        <dbReference type="EMBL" id="GHP15090.1"/>
    </source>
</evidence>
<dbReference type="PANTHER" id="PTHR12526">
    <property type="entry name" value="GLYCOSYLTRANSFERASE"/>
    <property type="match status" value="1"/>
</dbReference>
<comment type="caution">
    <text evidence="4">The sequence shown here is derived from an EMBL/GenBank/DDBJ whole genome shotgun (WGS) entry which is preliminary data.</text>
</comment>
<gene>
    <name evidence="4" type="primary">tagE5_2</name>
    <name evidence="4" type="ORF">YK48G_25150</name>
</gene>
<dbReference type="Proteomes" id="UP000604765">
    <property type="component" value="Unassembled WGS sequence"/>
</dbReference>
<accession>A0ABQ3W2Q9</accession>
<dbReference type="Pfam" id="PF00534">
    <property type="entry name" value="Glycos_transf_1"/>
    <property type="match status" value="1"/>
</dbReference>
<dbReference type="SUPFAM" id="SSF53756">
    <property type="entry name" value="UDP-Glycosyltransferase/glycogen phosphorylase"/>
    <property type="match status" value="1"/>
</dbReference>
<evidence type="ECO:0000256" key="2">
    <source>
        <dbReference type="ARBA" id="ARBA00022679"/>
    </source>
</evidence>
<dbReference type="InterPro" id="IPR001296">
    <property type="entry name" value="Glyco_trans_1"/>
</dbReference>
<name>A0ABQ3W2Q9_9LACO</name>
<protein>
    <submittedName>
        <fullName evidence="4">Poly(Glycerol-phosphate) alpha-glucosyltransferase</fullName>
    </submittedName>
</protein>
<evidence type="ECO:0000256" key="1">
    <source>
        <dbReference type="ARBA" id="ARBA00022676"/>
    </source>
</evidence>
<proteinExistence type="predicted"/>
<evidence type="ECO:0000313" key="5">
    <source>
        <dbReference type="Proteomes" id="UP000604765"/>
    </source>
</evidence>
<feature type="domain" description="Glycosyl transferase family 1" evidence="3">
    <location>
        <begin position="325"/>
        <end position="481"/>
    </location>
</feature>
<keyword evidence="1" id="KW-0328">Glycosyltransferase</keyword>
<dbReference type="RefSeq" id="WP_203631067.1">
    <property type="nucleotide sequence ID" value="NZ_BNJR01000020.1"/>
</dbReference>
<evidence type="ECO:0000259" key="3">
    <source>
        <dbReference type="Pfam" id="PF00534"/>
    </source>
</evidence>
<dbReference type="EMBL" id="BNJR01000020">
    <property type="protein sequence ID" value="GHP15090.1"/>
    <property type="molecule type" value="Genomic_DNA"/>
</dbReference>
<keyword evidence="5" id="KW-1185">Reference proteome</keyword>
<reference evidence="4 5" key="1">
    <citation type="journal article" date="2021" name="Int. J. Syst. Evol. Microbiol.">
        <title>Lentilactobacillus fungorum sp. nov., isolated from spent mushroom substrates.</title>
        <authorList>
            <person name="Tohno M."/>
            <person name="Tanizawa Y."/>
            <person name="Kojima Y."/>
            <person name="Sakamoto M."/>
            <person name="Ohkuma M."/>
            <person name="Kobayashi H."/>
        </authorList>
    </citation>
    <scope>NUCLEOTIDE SEQUENCE [LARGE SCALE GENOMIC DNA]</scope>
    <source>
        <strain evidence="4 5">YK48G</strain>
    </source>
</reference>
<dbReference type="Gene3D" id="3.40.50.2000">
    <property type="entry name" value="Glycogen Phosphorylase B"/>
    <property type="match status" value="3"/>
</dbReference>
<sequence>MYYFVNEYFYGLNSGIEHAEMKRLNLFKSMNVPAKLVTREFNTQLHRNMAKFGLHSDDVVNMFDFFQGATNIETKQAKIKDAKVNPDYEISPDSTVSKVFRVNLLNNRVIFMAGTFGQLDTKESFDKYQNFVQAEQWDWRGFKSCIKYYDDESHLIRDEYLDIHGNTVLEAAYGGEGVSQSDMTFIRLINYKGHDRFFGNIDELFTFFLAELDKVQTPGENTFIADRPLPTYKPVMSIPSQSRKFIFMPMIQTNQKYSLSDGALADIYQDALSRENIGLLNGIIVATKAQQKDMADHIQKKIGVDTPVIYLPAATTDGVVPVAGGKKDQIIFVGRLGNDKGIVRLIQMFKEVHNHLTNLKLEIYGYGEAKKPAQEEAKKLGIDDVVDFNDYQIDLSKPYSEAQLFVTPTPVDIEPLALTEAASYGLPMVAFNIAYGPSEIIRDGWNGMLFRDGETKEMAEGIAVLLKDPKRLAEYSENARKTAEKFSNKAIAKLWQSQIVNN</sequence>
<organism evidence="4 5">
    <name type="scientific">Lentilactobacillus fungorum</name>
    <dbReference type="NCBI Taxonomy" id="2201250"/>
    <lineage>
        <taxon>Bacteria</taxon>
        <taxon>Bacillati</taxon>
        <taxon>Bacillota</taxon>
        <taxon>Bacilli</taxon>
        <taxon>Lactobacillales</taxon>
        <taxon>Lactobacillaceae</taxon>
        <taxon>Lentilactobacillus</taxon>
    </lineage>
</organism>